<proteinExistence type="predicted"/>
<dbReference type="Proteomes" id="UP001438953">
    <property type="component" value="Unassembled WGS sequence"/>
</dbReference>
<dbReference type="Pfam" id="PF03992">
    <property type="entry name" value="ABM"/>
    <property type="match status" value="1"/>
</dbReference>
<dbReference type="EMBL" id="JAYWLC010000020">
    <property type="protein sequence ID" value="MER5173561.1"/>
    <property type="molecule type" value="Genomic_DNA"/>
</dbReference>
<dbReference type="PANTHER" id="PTHR33336:SF3">
    <property type="entry name" value="ABM DOMAIN-CONTAINING PROTEIN"/>
    <property type="match status" value="1"/>
</dbReference>
<dbReference type="Gene3D" id="3.30.70.100">
    <property type="match status" value="1"/>
</dbReference>
<comment type="caution">
    <text evidence="2">The sequence shown here is derived from an EMBL/GenBank/DDBJ whole genome shotgun (WGS) entry which is preliminary data.</text>
</comment>
<dbReference type="InterPro" id="IPR050744">
    <property type="entry name" value="AI-2_Isomerase_LsrG"/>
</dbReference>
<protein>
    <submittedName>
        <fullName evidence="2">Antibiotic biosynthesis monooxygenase</fullName>
    </submittedName>
</protein>
<dbReference type="InterPro" id="IPR007138">
    <property type="entry name" value="ABM_dom"/>
</dbReference>
<keyword evidence="2" id="KW-0503">Monooxygenase</keyword>
<feature type="domain" description="ABM" evidence="1">
    <location>
        <begin position="2"/>
        <end position="91"/>
    </location>
</feature>
<dbReference type="PROSITE" id="PS51725">
    <property type="entry name" value="ABM"/>
    <property type="match status" value="1"/>
</dbReference>
<keyword evidence="2" id="KW-0560">Oxidoreductase</keyword>
<reference evidence="2 3" key="1">
    <citation type="submission" date="2024-06" db="EMBL/GenBank/DDBJ databases">
        <title>Thioclava kandeliae sp. nov. from a rhizosphere soil sample of Kandelia candel in a mangrove.</title>
        <authorList>
            <person name="Mu T."/>
        </authorList>
    </citation>
    <scope>NUCLEOTIDE SEQUENCE [LARGE SCALE GENOMIC DNA]</scope>
    <source>
        <strain evidence="2 3">CPCC 100088</strain>
    </source>
</reference>
<sequence>MYKFIITILCQPGTREKILERAPAAQAATRAEAGCLSYDFFTCTDDPDKLVFVESWVDEAAHAFHMEQSYTKDFIAYHEQFHQSLTFETINPAA</sequence>
<dbReference type="PANTHER" id="PTHR33336">
    <property type="entry name" value="QUINOL MONOOXYGENASE YGIN-RELATED"/>
    <property type="match status" value="1"/>
</dbReference>
<organism evidence="2 3">
    <name type="scientific">Thioclava kandeliae</name>
    <dbReference type="NCBI Taxonomy" id="3070818"/>
    <lineage>
        <taxon>Bacteria</taxon>
        <taxon>Pseudomonadati</taxon>
        <taxon>Pseudomonadota</taxon>
        <taxon>Alphaproteobacteria</taxon>
        <taxon>Rhodobacterales</taxon>
        <taxon>Paracoccaceae</taxon>
        <taxon>Thioclava</taxon>
    </lineage>
</organism>
<gene>
    <name evidence="2" type="ORF">VSX56_17480</name>
</gene>
<evidence type="ECO:0000313" key="3">
    <source>
        <dbReference type="Proteomes" id="UP001438953"/>
    </source>
</evidence>
<name>A0ABV1SKY1_9RHOB</name>
<dbReference type="SUPFAM" id="SSF54909">
    <property type="entry name" value="Dimeric alpha+beta barrel"/>
    <property type="match status" value="1"/>
</dbReference>
<dbReference type="InterPro" id="IPR011008">
    <property type="entry name" value="Dimeric_a/b-barrel"/>
</dbReference>
<evidence type="ECO:0000313" key="2">
    <source>
        <dbReference type="EMBL" id="MER5173561.1"/>
    </source>
</evidence>
<dbReference type="RefSeq" id="WP_339115203.1">
    <property type="nucleotide sequence ID" value="NZ_JAYWLC010000020.1"/>
</dbReference>
<evidence type="ECO:0000259" key="1">
    <source>
        <dbReference type="PROSITE" id="PS51725"/>
    </source>
</evidence>
<dbReference type="GO" id="GO:0004497">
    <property type="term" value="F:monooxygenase activity"/>
    <property type="evidence" value="ECO:0007669"/>
    <property type="project" value="UniProtKB-KW"/>
</dbReference>
<keyword evidence="3" id="KW-1185">Reference proteome</keyword>
<accession>A0ABV1SKY1</accession>